<evidence type="ECO:0000313" key="3">
    <source>
        <dbReference type="Proteomes" id="UP000245168"/>
    </source>
</evidence>
<dbReference type="AlphaFoldDB" id="A0A2U2BY00"/>
<accession>A0A2U2BY00</accession>
<organism evidence="2 3">
    <name type="scientific">Marinicauda salina</name>
    <dbReference type="NCBI Taxonomy" id="2135793"/>
    <lineage>
        <taxon>Bacteria</taxon>
        <taxon>Pseudomonadati</taxon>
        <taxon>Pseudomonadota</taxon>
        <taxon>Alphaproteobacteria</taxon>
        <taxon>Maricaulales</taxon>
        <taxon>Maricaulaceae</taxon>
        <taxon>Marinicauda</taxon>
    </lineage>
</organism>
<comment type="caution">
    <text evidence="2">The sequence shown here is derived from an EMBL/GenBank/DDBJ whole genome shotgun (WGS) entry which is preliminary data.</text>
</comment>
<feature type="signal peptide" evidence="1">
    <location>
        <begin position="1"/>
        <end position="21"/>
    </location>
</feature>
<keyword evidence="3" id="KW-1185">Reference proteome</keyword>
<dbReference type="OrthoDB" id="7628780at2"/>
<feature type="chain" id="PRO_5015489733" description="Tetratricopeptide repeat protein" evidence="1">
    <location>
        <begin position="22"/>
        <end position="495"/>
    </location>
</feature>
<protein>
    <recommendedName>
        <fullName evidence="4">Tetratricopeptide repeat protein</fullName>
    </recommendedName>
</protein>
<evidence type="ECO:0008006" key="4">
    <source>
        <dbReference type="Google" id="ProtNLM"/>
    </source>
</evidence>
<dbReference type="Proteomes" id="UP000245168">
    <property type="component" value="Unassembled WGS sequence"/>
</dbReference>
<dbReference type="EMBL" id="QEXV01000001">
    <property type="protein sequence ID" value="PWE18886.1"/>
    <property type="molecule type" value="Genomic_DNA"/>
</dbReference>
<reference evidence="3" key="1">
    <citation type="submission" date="2018-05" db="EMBL/GenBank/DDBJ databases">
        <authorList>
            <person name="Liu B.-T."/>
        </authorList>
    </citation>
    <scope>NUCLEOTIDE SEQUENCE [LARGE SCALE GENOMIC DNA]</scope>
    <source>
        <strain evidence="3">WD6-1</strain>
    </source>
</reference>
<gene>
    <name evidence="2" type="ORF">DDZ18_04660</name>
</gene>
<proteinExistence type="predicted"/>
<evidence type="ECO:0000256" key="1">
    <source>
        <dbReference type="SAM" id="SignalP"/>
    </source>
</evidence>
<evidence type="ECO:0000313" key="2">
    <source>
        <dbReference type="EMBL" id="PWE18886.1"/>
    </source>
</evidence>
<keyword evidence="1" id="KW-0732">Signal</keyword>
<dbReference type="RefSeq" id="WP_109252160.1">
    <property type="nucleotide sequence ID" value="NZ_QEXV01000001.1"/>
</dbReference>
<sequence length="495" mass="51828">MALRAAALSALLAAAPGPALAQMGPHVGPETYEQVRGAPLGEAERHVWRVEIASGEDDESETVEHEAAYGPDWFAWTDGGTDEYTLVDLAARRKLVWTPDRESLLNGSLHAAARRNLDIYVALSQGGERDRIDFGEAGVFDRFWLEAAMGLAPRPAELAFDEALGRLSAARDGETIFRAFYAAGEDSPCVRDPLSGGQARRAFIFLQHAAPVHPDIVERLVSQVVFPCAVSFTVYSPESPDGRTEQWVLADAQEDGGPALPPATPVLPGPALLNETAGPAALAAVTGEAGPPPTPDDLAARVRALAEAGDFAGAYLAAARETAHFGPCPAEADEAARPACAAAEAMIARAEGDPAFEQAVDAVAAATSGDPAAAIDALRPHLDRDDLAGAHARALVAEALTTWGQEGLETYPDLDPAGLLAEALVIDPYAPDTYARLGRRFLAAGAPEAAWALFDLGRALPAREPTPLLAQLGEIEARIEALAPGFFAPGGEGAR</sequence>
<name>A0A2U2BY00_9PROT</name>